<dbReference type="Proteomes" id="UP001595823">
    <property type="component" value="Unassembled WGS sequence"/>
</dbReference>
<feature type="region of interest" description="Disordered" evidence="1">
    <location>
        <begin position="1"/>
        <end position="31"/>
    </location>
</feature>
<evidence type="ECO:0000256" key="1">
    <source>
        <dbReference type="SAM" id="MobiDB-lite"/>
    </source>
</evidence>
<comment type="caution">
    <text evidence="2">The sequence shown here is derived from an EMBL/GenBank/DDBJ whole genome shotgun (WGS) entry which is preliminary data.</text>
</comment>
<evidence type="ECO:0008006" key="4">
    <source>
        <dbReference type="Google" id="ProtNLM"/>
    </source>
</evidence>
<reference evidence="3" key="1">
    <citation type="journal article" date="2019" name="Int. J. Syst. Evol. Microbiol.">
        <title>The Global Catalogue of Microorganisms (GCM) 10K type strain sequencing project: providing services to taxonomists for standard genome sequencing and annotation.</title>
        <authorList>
            <consortium name="The Broad Institute Genomics Platform"/>
            <consortium name="The Broad Institute Genome Sequencing Center for Infectious Disease"/>
            <person name="Wu L."/>
            <person name="Ma J."/>
        </authorList>
    </citation>
    <scope>NUCLEOTIDE SEQUENCE [LARGE SCALE GENOMIC DNA]</scope>
    <source>
        <strain evidence="3">IBRC-M 10908</strain>
    </source>
</reference>
<name>A0ABV8TUI0_9ACTN</name>
<proteinExistence type="predicted"/>
<evidence type="ECO:0000313" key="3">
    <source>
        <dbReference type="Proteomes" id="UP001595823"/>
    </source>
</evidence>
<feature type="region of interest" description="Disordered" evidence="1">
    <location>
        <begin position="128"/>
        <end position="147"/>
    </location>
</feature>
<accession>A0ABV8TUI0</accession>
<keyword evidence="3" id="KW-1185">Reference proteome</keyword>
<evidence type="ECO:0000313" key="2">
    <source>
        <dbReference type="EMBL" id="MFC4334439.1"/>
    </source>
</evidence>
<protein>
    <recommendedName>
        <fullName evidence="4">YbaB/EbfC DNA-binding family protein</fullName>
    </recommendedName>
</protein>
<sequence>MASPEPSRSGEPDDSAPRTASADGEARAPIIDENAECVKEVFEGKVRITARYPGEVAIEVLEPLDTSIDTMTVGHELSDGVNAALEGLRTGVFGGGDDVDTDLLAGHFEKVGAKMSHQIDDLFASLMKPNAAPPASGGKSAEPKGAN</sequence>
<gene>
    <name evidence="2" type="ORF">ACFPET_04410</name>
</gene>
<dbReference type="RefSeq" id="WP_380618200.1">
    <property type="nucleotide sequence ID" value="NZ_JBHSDK010000005.1"/>
</dbReference>
<organism evidence="2 3">
    <name type="scientific">Salininema proteolyticum</name>
    <dbReference type="NCBI Taxonomy" id="1607685"/>
    <lineage>
        <taxon>Bacteria</taxon>
        <taxon>Bacillati</taxon>
        <taxon>Actinomycetota</taxon>
        <taxon>Actinomycetes</taxon>
        <taxon>Glycomycetales</taxon>
        <taxon>Glycomycetaceae</taxon>
        <taxon>Salininema</taxon>
    </lineage>
</organism>
<dbReference type="EMBL" id="JBHSDK010000005">
    <property type="protein sequence ID" value="MFC4334439.1"/>
    <property type="molecule type" value="Genomic_DNA"/>
</dbReference>